<keyword evidence="2" id="KW-1185">Reference proteome</keyword>
<dbReference type="RefSeq" id="WP_265725456.1">
    <property type="nucleotide sequence ID" value="NZ_JAOSLC020000003.1"/>
</dbReference>
<reference evidence="1" key="1">
    <citation type="submission" date="2023-02" db="EMBL/GenBank/DDBJ databases">
        <title>Polaribacter ponticola sp. nov., isolated from seawater.</title>
        <authorList>
            <person name="Baek J.H."/>
            <person name="Kim J.M."/>
            <person name="Choi D.G."/>
            <person name="Jeon C.O."/>
        </authorList>
    </citation>
    <scope>NUCLEOTIDE SEQUENCE</scope>
    <source>
        <strain evidence="1">MSW5</strain>
    </source>
</reference>
<dbReference type="Proteomes" id="UP001151478">
    <property type="component" value="Unassembled WGS sequence"/>
</dbReference>
<dbReference type="EMBL" id="JAOSLC020000003">
    <property type="protein sequence ID" value="MDD7914865.1"/>
    <property type="molecule type" value="Genomic_DNA"/>
</dbReference>
<name>A0ABT5SB86_9FLAO</name>
<gene>
    <name evidence="1" type="ORF">N5A56_010750</name>
</gene>
<sequence>MSFTDLFALKCNYIDREMYKNLSSGNLEVGKLINYMINNPSKFGVNKTAN</sequence>
<comment type="caution">
    <text evidence="1">The sequence shown here is derived from an EMBL/GenBank/DDBJ whole genome shotgun (WGS) entry which is preliminary data.</text>
</comment>
<proteinExistence type="predicted"/>
<organism evidence="1 2">
    <name type="scientific">Polaribacter ponticola</name>
    <dbReference type="NCBI Taxonomy" id="2978475"/>
    <lineage>
        <taxon>Bacteria</taxon>
        <taxon>Pseudomonadati</taxon>
        <taxon>Bacteroidota</taxon>
        <taxon>Flavobacteriia</taxon>
        <taxon>Flavobacteriales</taxon>
        <taxon>Flavobacteriaceae</taxon>
    </lineage>
</organism>
<accession>A0ABT5SB86</accession>
<evidence type="ECO:0000313" key="2">
    <source>
        <dbReference type="Proteomes" id="UP001151478"/>
    </source>
</evidence>
<evidence type="ECO:0000313" key="1">
    <source>
        <dbReference type="EMBL" id="MDD7914865.1"/>
    </source>
</evidence>
<protein>
    <submittedName>
        <fullName evidence="1">Uncharacterized protein</fullName>
    </submittedName>
</protein>